<gene>
    <name evidence="1" type="ORF">SAMN02746098_01776</name>
</gene>
<dbReference type="Pfam" id="PF01244">
    <property type="entry name" value="Peptidase_M19"/>
    <property type="match status" value="1"/>
</dbReference>
<dbReference type="SUPFAM" id="SSF51556">
    <property type="entry name" value="Metallo-dependent hydrolases"/>
    <property type="match status" value="1"/>
</dbReference>
<dbReference type="Proteomes" id="UP000183954">
    <property type="component" value="Unassembled WGS sequence"/>
</dbReference>
<dbReference type="GO" id="GO:0070573">
    <property type="term" value="F:metallodipeptidase activity"/>
    <property type="evidence" value="ECO:0007669"/>
    <property type="project" value="InterPro"/>
</dbReference>
<proteinExistence type="predicted"/>
<dbReference type="InterPro" id="IPR032466">
    <property type="entry name" value="Metal_Hydrolase"/>
</dbReference>
<reference evidence="2" key="1">
    <citation type="submission" date="2016-11" db="EMBL/GenBank/DDBJ databases">
        <authorList>
            <person name="Varghese N."/>
            <person name="Submissions S."/>
        </authorList>
    </citation>
    <scope>NUCLEOTIDE SEQUENCE [LARGE SCALE GENOMIC DNA]</scope>
    <source>
        <strain evidence="2">DSM 15449</strain>
    </source>
</reference>
<name>A0A1M5WTM4_9FIRM</name>
<dbReference type="InterPro" id="IPR008257">
    <property type="entry name" value="Pept_M19"/>
</dbReference>
<accession>A0A1M5WTM4</accession>
<dbReference type="Gene3D" id="3.20.20.140">
    <property type="entry name" value="Metal-dependent hydrolases"/>
    <property type="match status" value="1"/>
</dbReference>
<protein>
    <submittedName>
        <fullName evidence="1">Membrane dipeptidase</fullName>
    </submittedName>
</protein>
<dbReference type="EMBL" id="FQXJ01000005">
    <property type="protein sequence ID" value="SHH90782.1"/>
    <property type="molecule type" value="Genomic_DNA"/>
</dbReference>
<dbReference type="STRING" id="1121420.SAMN02746098_01776"/>
<dbReference type="RefSeq" id="WP_073029368.1">
    <property type="nucleotide sequence ID" value="NZ_FQXJ01000005.1"/>
</dbReference>
<sequence>MNSYIVDGHCDSLIDFVKGERTLLDPSEGGHWDTTRARMSGVSLQFLAAYIEAEHKPFMATTRGLQLIEGANRFIAGHPDRLFPILGKKDLSLIPDPERTGILLSVEGGEIIGQNLFMLDIIYQLGVRALGLTWNQRNELADGADEADTQSRLTNLGKQVVSRMNELGMLIDVSHLNEAGFWHVLELSKDPIVASHSCAKALCNHPRNLTDQQLRALAKHKSVVGVNFYPQFLKETGIATREDVVRHICHIADVAGVETVGLGSDFDGITEVPEGLEHVGDYCFLIDDLRKAGFSNQEIDKISSQNFMRILLNVLK</sequence>
<dbReference type="InterPro" id="IPR000180">
    <property type="entry name" value="Dipep_AS"/>
</dbReference>
<evidence type="ECO:0000313" key="1">
    <source>
        <dbReference type="EMBL" id="SHH90782.1"/>
    </source>
</evidence>
<dbReference type="AlphaFoldDB" id="A0A1M5WTM4"/>
<dbReference type="PANTHER" id="PTHR10443:SF12">
    <property type="entry name" value="DIPEPTIDASE"/>
    <property type="match status" value="1"/>
</dbReference>
<dbReference type="PANTHER" id="PTHR10443">
    <property type="entry name" value="MICROSOMAL DIPEPTIDASE"/>
    <property type="match status" value="1"/>
</dbReference>
<dbReference type="OrthoDB" id="9804920at2"/>
<organism evidence="1 2">
    <name type="scientific">Desulfosporosinus lacus DSM 15449</name>
    <dbReference type="NCBI Taxonomy" id="1121420"/>
    <lineage>
        <taxon>Bacteria</taxon>
        <taxon>Bacillati</taxon>
        <taxon>Bacillota</taxon>
        <taxon>Clostridia</taxon>
        <taxon>Eubacteriales</taxon>
        <taxon>Desulfitobacteriaceae</taxon>
        <taxon>Desulfosporosinus</taxon>
    </lineage>
</organism>
<dbReference type="CDD" id="cd01301">
    <property type="entry name" value="rDP_like"/>
    <property type="match status" value="1"/>
</dbReference>
<dbReference type="PROSITE" id="PS51365">
    <property type="entry name" value="RENAL_DIPEPTIDASE_2"/>
    <property type="match status" value="1"/>
</dbReference>
<dbReference type="GO" id="GO:0006508">
    <property type="term" value="P:proteolysis"/>
    <property type="evidence" value="ECO:0007669"/>
    <property type="project" value="InterPro"/>
</dbReference>
<dbReference type="PROSITE" id="PS00869">
    <property type="entry name" value="RENAL_DIPEPTIDASE_1"/>
    <property type="match status" value="1"/>
</dbReference>
<evidence type="ECO:0000313" key="2">
    <source>
        <dbReference type="Proteomes" id="UP000183954"/>
    </source>
</evidence>
<keyword evidence="2" id="KW-1185">Reference proteome</keyword>